<protein>
    <submittedName>
        <fullName evidence="1">Uncharacterized protein</fullName>
    </submittedName>
</protein>
<dbReference type="AlphaFoldDB" id="A0A1B8YNT2"/>
<dbReference type="PATRIC" id="fig|29488.15.peg.5"/>
<sequence>MIALRGAGIGAEKIQGGAIGFIGVEKLREFALRAINKRLGDKSCD</sequence>
<reference evidence="2" key="1">
    <citation type="submission" date="2015-11" db="EMBL/GenBank/DDBJ databases">
        <authorList>
            <person name="Tobias N.J."/>
            <person name="Mishra B."/>
            <person name="Gupta D.K."/>
            <person name="Thines M."/>
            <person name="Stinear T.P."/>
            <person name="Bode H.B."/>
        </authorList>
    </citation>
    <scope>NUCLEOTIDE SEQUENCE [LARGE SCALE GENOMIC DNA]</scope>
    <source>
        <strain evidence="2">PB45.5</strain>
    </source>
</reference>
<dbReference type="Proteomes" id="UP000092665">
    <property type="component" value="Unassembled WGS sequence"/>
</dbReference>
<organism evidence="1 2">
    <name type="scientific">Photorhabdus namnaonensis</name>
    <dbReference type="NCBI Taxonomy" id="1851568"/>
    <lineage>
        <taxon>Bacteria</taxon>
        <taxon>Pseudomonadati</taxon>
        <taxon>Pseudomonadota</taxon>
        <taxon>Gammaproteobacteria</taxon>
        <taxon>Enterobacterales</taxon>
        <taxon>Morganellaceae</taxon>
        <taxon>Photorhabdus</taxon>
    </lineage>
</organism>
<proteinExistence type="predicted"/>
<gene>
    <name evidence="1" type="ORF">Phpb_00005</name>
</gene>
<name>A0A1B8YNT2_9GAMM</name>
<keyword evidence="2" id="KW-1185">Reference proteome</keyword>
<dbReference type="Pfam" id="PF05106">
    <property type="entry name" value="Phage_holin_3_1"/>
    <property type="match status" value="1"/>
</dbReference>
<accession>A0A1B8YNT2</accession>
<dbReference type="EMBL" id="LOIC01000001">
    <property type="protein sequence ID" value="OCA56834.1"/>
    <property type="molecule type" value="Genomic_DNA"/>
</dbReference>
<dbReference type="InterPro" id="IPR006481">
    <property type="entry name" value="Phage_lambda_GpS_holin"/>
</dbReference>
<evidence type="ECO:0000313" key="1">
    <source>
        <dbReference type="EMBL" id="OCA56834.1"/>
    </source>
</evidence>
<comment type="caution">
    <text evidence="1">The sequence shown here is derived from an EMBL/GenBank/DDBJ whole genome shotgun (WGS) entry which is preliminary data.</text>
</comment>
<evidence type="ECO:0000313" key="2">
    <source>
        <dbReference type="Proteomes" id="UP000092665"/>
    </source>
</evidence>